<dbReference type="InParanoid" id="Q7UV17"/>
<dbReference type="eggNOG" id="COG0666">
    <property type="taxonomic scope" value="Bacteria"/>
</dbReference>
<dbReference type="KEGG" id="rba:RB2936"/>
<dbReference type="EMBL" id="BX294138">
    <property type="protein sequence ID" value="CAD72910.1"/>
    <property type="molecule type" value="Genomic_DNA"/>
</dbReference>
<dbReference type="EnsemblBacteria" id="CAD72910">
    <property type="protein sequence ID" value="CAD72910"/>
    <property type="gene ID" value="RB2936"/>
</dbReference>
<dbReference type="HOGENOM" id="CLU_2685361_0_0_0"/>
<dbReference type="Gene3D" id="1.25.40.20">
    <property type="entry name" value="Ankyrin repeat-containing domain"/>
    <property type="match status" value="1"/>
</dbReference>
<name>Q7UV17_RHOBA</name>
<organism evidence="2 3">
    <name type="scientific">Rhodopirellula baltica (strain DSM 10527 / NCIMB 13988 / SH1)</name>
    <dbReference type="NCBI Taxonomy" id="243090"/>
    <lineage>
        <taxon>Bacteria</taxon>
        <taxon>Pseudomonadati</taxon>
        <taxon>Planctomycetota</taxon>
        <taxon>Planctomycetia</taxon>
        <taxon>Pirellulales</taxon>
        <taxon>Pirellulaceae</taxon>
        <taxon>Rhodopirellula</taxon>
    </lineage>
</organism>
<dbReference type="Proteomes" id="UP000001025">
    <property type="component" value="Chromosome"/>
</dbReference>
<accession>Q7UV17</accession>
<feature type="repeat" description="ANK" evidence="1">
    <location>
        <begin position="29"/>
        <end position="61"/>
    </location>
</feature>
<keyword evidence="2" id="KW-0808">Transferase</keyword>
<dbReference type="SMART" id="SM00248">
    <property type="entry name" value="ANK"/>
    <property type="match status" value="1"/>
</dbReference>
<evidence type="ECO:0000256" key="1">
    <source>
        <dbReference type="PROSITE-ProRule" id="PRU00023"/>
    </source>
</evidence>
<dbReference type="InterPro" id="IPR036770">
    <property type="entry name" value="Ankyrin_rpt-contain_sf"/>
</dbReference>
<dbReference type="Pfam" id="PF12796">
    <property type="entry name" value="Ank_2"/>
    <property type="match status" value="1"/>
</dbReference>
<dbReference type="GO" id="GO:0016301">
    <property type="term" value="F:kinase activity"/>
    <property type="evidence" value="ECO:0007669"/>
    <property type="project" value="UniProtKB-KW"/>
</dbReference>
<dbReference type="AlphaFoldDB" id="Q7UV17"/>
<keyword evidence="1" id="KW-0040">ANK repeat</keyword>
<keyword evidence="3" id="KW-1185">Reference proteome</keyword>
<reference evidence="2 3" key="1">
    <citation type="journal article" date="2003" name="Proc. Natl. Acad. Sci. U.S.A.">
        <title>Complete genome sequence of the marine planctomycete Pirellula sp. strain 1.</title>
        <authorList>
            <person name="Gloeckner F.O."/>
            <person name="Kube M."/>
            <person name="Bauer M."/>
            <person name="Teeling H."/>
            <person name="Lombardot T."/>
            <person name="Ludwig W."/>
            <person name="Gade D."/>
            <person name="Beck A."/>
            <person name="Borzym K."/>
            <person name="Heitmann K."/>
            <person name="Rabus R."/>
            <person name="Schlesner H."/>
            <person name="Amann R."/>
            <person name="Reinhardt R."/>
        </authorList>
    </citation>
    <scope>NUCLEOTIDE SEQUENCE [LARGE SCALE GENOMIC DNA]</scope>
    <source>
        <strain evidence="3">DSM 10527 / NCIMB 13988 / SH1</strain>
    </source>
</reference>
<dbReference type="OrthoDB" id="260625at2"/>
<sequence length="74" mass="8071">MQAAGLHPRRTFGVSPSANMLTQLMDHIRHRTPLHEACTQGDTRTVRALLEYGADKYALDANAQTPAESAASHN</sequence>
<evidence type="ECO:0000313" key="3">
    <source>
        <dbReference type="Proteomes" id="UP000001025"/>
    </source>
</evidence>
<dbReference type="InterPro" id="IPR002110">
    <property type="entry name" value="Ankyrin_rpt"/>
</dbReference>
<gene>
    <name evidence="2" type="ordered locus">RB2936</name>
</gene>
<dbReference type="PATRIC" id="fig|243090.15.peg.1357"/>
<keyword evidence="2" id="KW-0418">Kinase</keyword>
<evidence type="ECO:0000313" key="2">
    <source>
        <dbReference type="EMBL" id="CAD72910.1"/>
    </source>
</evidence>
<dbReference type="PROSITE" id="PS50088">
    <property type="entry name" value="ANK_REPEAT"/>
    <property type="match status" value="1"/>
</dbReference>
<protein>
    <submittedName>
        <fullName evidence="2">Similar to tyrosine-protein kinase HTK16</fullName>
    </submittedName>
</protein>
<dbReference type="STRING" id="243090.RB2936"/>
<dbReference type="SUPFAM" id="SSF48403">
    <property type="entry name" value="Ankyrin repeat"/>
    <property type="match status" value="1"/>
</dbReference>
<dbReference type="PROSITE" id="PS50297">
    <property type="entry name" value="ANK_REP_REGION"/>
    <property type="match status" value="1"/>
</dbReference>
<proteinExistence type="predicted"/>